<reference evidence="7 8" key="1">
    <citation type="submission" date="2024-02" db="EMBL/GenBank/DDBJ databases">
        <title>The whole genome sequence of five bacterial samples isolated from Abu Dhabi Sabkha-shore region.</title>
        <authorList>
            <person name="Sudalaimuthuasari N."/>
            <person name="Sarfraz B."/>
            <person name="Tuyisabe J.D."/>
            <person name="Mugisha Ntwali L.D.M."/>
            <person name="Ali A.I.A.A."/>
            <person name="Almansoori S.Z.A."/>
            <person name="Alajami H.S.A."/>
            <person name="Almeqbaali A.A.S."/>
            <person name="Kundu B."/>
            <person name="Saeed E.E."/>
            <person name="Sukumarinath V."/>
            <person name="Mishra A.K."/>
            <person name="Hazzouri K.M."/>
            <person name="Almaskari R."/>
            <person name="Sharma A.K."/>
            <person name="Amiri K.M.A."/>
        </authorList>
    </citation>
    <scope>NUCLEOTIDE SEQUENCE [LARGE SCALE GENOMIC DNA]</scope>
    <source>
        <strain evidence="8">kcgeb_sd</strain>
    </source>
</reference>
<comment type="subcellular location">
    <subcellularLocation>
        <location evidence="1">Membrane</location>
        <topology evidence="1">Multi-pass membrane protein</topology>
    </subcellularLocation>
</comment>
<feature type="transmembrane region" description="Helical" evidence="5">
    <location>
        <begin position="192"/>
        <end position="221"/>
    </location>
</feature>
<keyword evidence="2 5" id="KW-0812">Transmembrane</keyword>
<sequence length="409" mass="45169">MKSNSLSFIVWVLYLAPLSISFGAIGQKPIDFPVSDIIILLIPALLLLSKPLPRRFGFAMLILSYFIFLAILGSVTSGGDYTNFLSGASFFSPTLHLLVGGILYSRFGFSFFRPAPYALLLIALSLVISDLLFGSFPRGCGTEGRWGGCLFGFDVYGFVNSSSAYLAIMSSLFSGAYFVAKTRLQRISFLAGLAIVAFIVPMSLSRSATLAICIVLIFFLYAYNWKFALLGTVLCLVFFSTALEYLQNTLIGRGLAARIEAGIQRGDITSGRFDIWSETIELIFRAPLFGYKFGYFSQHSLFGTAHNQFLEVAFKSGLIGFSIYFGFILYILLRLRNIVLTYRLSFPMYRVIMGGVFALLLTAITQPIMNYSVMGNVIFLLSGVALAISLKGPCETNSPRSLQRRHRVG</sequence>
<feature type="transmembrane region" description="Helical" evidence="5">
    <location>
        <begin position="344"/>
        <end position="364"/>
    </location>
</feature>
<accession>A0ABZ2D6U2</accession>
<feature type="transmembrane region" description="Helical" evidence="5">
    <location>
        <begin position="117"/>
        <end position="136"/>
    </location>
</feature>
<feature type="domain" description="O-antigen ligase-related" evidence="6">
    <location>
        <begin position="192"/>
        <end position="325"/>
    </location>
</feature>
<proteinExistence type="predicted"/>
<dbReference type="RefSeq" id="WP_338446756.1">
    <property type="nucleotide sequence ID" value="NZ_CP144918.1"/>
</dbReference>
<dbReference type="PANTHER" id="PTHR37422:SF17">
    <property type="entry name" value="O-ANTIGEN LIGASE"/>
    <property type="match status" value="1"/>
</dbReference>
<gene>
    <name evidence="7" type="ORF">V5F89_02875</name>
</gene>
<feature type="transmembrane region" description="Helical" evidence="5">
    <location>
        <begin position="227"/>
        <end position="246"/>
    </location>
</feature>
<feature type="transmembrane region" description="Helical" evidence="5">
    <location>
        <begin position="56"/>
        <end position="75"/>
    </location>
</feature>
<dbReference type="InterPro" id="IPR007016">
    <property type="entry name" value="O-antigen_ligase-rel_domated"/>
</dbReference>
<feature type="transmembrane region" description="Helical" evidence="5">
    <location>
        <begin position="81"/>
        <end position="105"/>
    </location>
</feature>
<protein>
    <submittedName>
        <fullName evidence="7">O-antigen ligase family protein</fullName>
    </submittedName>
</protein>
<evidence type="ECO:0000313" key="7">
    <source>
        <dbReference type="EMBL" id="WWA47869.1"/>
    </source>
</evidence>
<feature type="transmembrane region" description="Helical" evidence="5">
    <location>
        <begin position="371"/>
        <end position="390"/>
    </location>
</feature>
<evidence type="ECO:0000256" key="4">
    <source>
        <dbReference type="ARBA" id="ARBA00023136"/>
    </source>
</evidence>
<evidence type="ECO:0000256" key="1">
    <source>
        <dbReference type="ARBA" id="ARBA00004141"/>
    </source>
</evidence>
<evidence type="ECO:0000256" key="5">
    <source>
        <dbReference type="SAM" id="Phobius"/>
    </source>
</evidence>
<dbReference type="GO" id="GO:0016874">
    <property type="term" value="F:ligase activity"/>
    <property type="evidence" value="ECO:0007669"/>
    <property type="project" value="UniProtKB-KW"/>
</dbReference>
<feature type="transmembrane region" description="Helical" evidence="5">
    <location>
        <begin position="156"/>
        <end position="180"/>
    </location>
</feature>
<organism evidence="7 8">
    <name type="scientific">Pelagerythrobacter marensis</name>
    <dbReference type="NCBI Taxonomy" id="543877"/>
    <lineage>
        <taxon>Bacteria</taxon>
        <taxon>Pseudomonadati</taxon>
        <taxon>Pseudomonadota</taxon>
        <taxon>Alphaproteobacteria</taxon>
        <taxon>Sphingomonadales</taxon>
        <taxon>Erythrobacteraceae</taxon>
        <taxon>Pelagerythrobacter</taxon>
    </lineage>
</organism>
<dbReference type="Proteomes" id="UP001335183">
    <property type="component" value="Chromosome"/>
</dbReference>
<dbReference type="InterPro" id="IPR051533">
    <property type="entry name" value="WaaL-like"/>
</dbReference>
<feature type="transmembrane region" description="Helical" evidence="5">
    <location>
        <begin position="33"/>
        <end position="49"/>
    </location>
</feature>
<dbReference type="EMBL" id="CP144918">
    <property type="protein sequence ID" value="WWA47869.1"/>
    <property type="molecule type" value="Genomic_DNA"/>
</dbReference>
<feature type="transmembrane region" description="Helical" evidence="5">
    <location>
        <begin position="312"/>
        <end position="332"/>
    </location>
</feature>
<keyword evidence="3 5" id="KW-1133">Transmembrane helix</keyword>
<evidence type="ECO:0000313" key="8">
    <source>
        <dbReference type="Proteomes" id="UP001335183"/>
    </source>
</evidence>
<evidence type="ECO:0000256" key="2">
    <source>
        <dbReference type="ARBA" id="ARBA00022692"/>
    </source>
</evidence>
<keyword evidence="4 5" id="KW-0472">Membrane</keyword>
<name>A0ABZ2D6U2_9SPHN</name>
<keyword evidence="7" id="KW-0436">Ligase</keyword>
<keyword evidence="8" id="KW-1185">Reference proteome</keyword>
<evidence type="ECO:0000259" key="6">
    <source>
        <dbReference type="Pfam" id="PF04932"/>
    </source>
</evidence>
<dbReference type="Pfam" id="PF04932">
    <property type="entry name" value="Wzy_C"/>
    <property type="match status" value="1"/>
</dbReference>
<dbReference type="PANTHER" id="PTHR37422">
    <property type="entry name" value="TEICHURONIC ACID BIOSYNTHESIS PROTEIN TUAE"/>
    <property type="match status" value="1"/>
</dbReference>
<evidence type="ECO:0000256" key="3">
    <source>
        <dbReference type="ARBA" id="ARBA00022989"/>
    </source>
</evidence>